<protein>
    <submittedName>
        <fullName evidence="1">Uncharacterized protein</fullName>
    </submittedName>
</protein>
<dbReference type="Proteomes" id="UP001165960">
    <property type="component" value="Unassembled WGS sequence"/>
</dbReference>
<accession>A0ACC2UU38</accession>
<gene>
    <name evidence="1" type="ORF">DSO57_1005060</name>
</gene>
<evidence type="ECO:0000313" key="2">
    <source>
        <dbReference type="Proteomes" id="UP001165960"/>
    </source>
</evidence>
<dbReference type="EMBL" id="QTSX02000013">
    <property type="protein sequence ID" value="KAJ9090180.1"/>
    <property type="molecule type" value="Genomic_DNA"/>
</dbReference>
<sequence>MAGSERNTATQAEEEESADSIFAEMEVPLVCLPCLGFEDLQDWSDNIVLKTASSPPATPSVLLRACCNSKELPSGTLPSSIGLG</sequence>
<keyword evidence="2" id="KW-1185">Reference proteome</keyword>
<reference evidence="1" key="1">
    <citation type="submission" date="2022-04" db="EMBL/GenBank/DDBJ databases">
        <title>Genome of the entomopathogenic fungus Entomophthora muscae.</title>
        <authorList>
            <person name="Elya C."/>
            <person name="Lovett B.R."/>
            <person name="Lee E."/>
            <person name="Macias A.M."/>
            <person name="Hajek A.E."/>
            <person name="De Bivort B.L."/>
            <person name="Kasson M.T."/>
            <person name="De Fine Licht H.H."/>
            <person name="Stajich J.E."/>
        </authorList>
    </citation>
    <scope>NUCLEOTIDE SEQUENCE</scope>
    <source>
        <strain evidence="1">Berkeley</strain>
    </source>
</reference>
<proteinExistence type="predicted"/>
<name>A0ACC2UU38_9FUNG</name>
<comment type="caution">
    <text evidence="1">The sequence shown here is derived from an EMBL/GenBank/DDBJ whole genome shotgun (WGS) entry which is preliminary data.</text>
</comment>
<evidence type="ECO:0000313" key="1">
    <source>
        <dbReference type="EMBL" id="KAJ9090180.1"/>
    </source>
</evidence>
<organism evidence="1 2">
    <name type="scientific">Entomophthora muscae</name>
    <dbReference type="NCBI Taxonomy" id="34485"/>
    <lineage>
        <taxon>Eukaryota</taxon>
        <taxon>Fungi</taxon>
        <taxon>Fungi incertae sedis</taxon>
        <taxon>Zoopagomycota</taxon>
        <taxon>Entomophthoromycotina</taxon>
        <taxon>Entomophthoromycetes</taxon>
        <taxon>Entomophthorales</taxon>
        <taxon>Entomophthoraceae</taxon>
        <taxon>Entomophthora</taxon>
    </lineage>
</organism>